<keyword evidence="3 9" id="KW-0812">Transmembrane</keyword>
<feature type="transmembrane region" description="Helical" evidence="9">
    <location>
        <begin position="896"/>
        <end position="917"/>
    </location>
</feature>
<dbReference type="PANTHER" id="PTHR13800">
    <property type="entry name" value="TRANSIENT RECEPTOR POTENTIAL CATION CHANNEL, SUBFAMILY M, MEMBER 6"/>
    <property type="match status" value="1"/>
</dbReference>
<keyword evidence="2" id="KW-0813">Transport</keyword>
<dbReference type="Pfam" id="PF18139">
    <property type="entry name" value="LSDAT_euk"/>
    <property type="match status" value="1"/>
</dbReference>
<dbReference type="GO" id="GO:0099604">
    <property type="term" value="F:ligand-gated calcium channel activity"/>
    <property type="evidence" value="ECO:0007669"/>
    <property type="project" value="TreeGrafter"/>
</dbReference>
<comment type="caution">
    <text evidence="13">The sequence shown here is derived from an EMBL/GenBank/DDBJ whole genome shotgun (WGS) entry which is preliminary data.</text>
</comment>
<dbReference type="CDD" id="cd05819">
    <property type="entry name" value="NHL"/>
    <property type="match status" value="1"/>
</dbReference>
<dbReference type="Pfam" id="PF25508">
    <property type="entry name" value="TRPM2"/>
    <property type="match status" value="1"/>
</dbReference>
<evidence type="ECO:0000259" key="10">
    <source>
        <dbReference type="Pfam" id="PF00520"/>
    </source>
</evidence>
<feature type="compositionally biased region" description="Basic and acidic residues" evidence="8">
    <location>
        <begin position="1"/>
        <end position="12"/>
    </location>
</feature>
<evidence type="ECO:0000256" key="4">
    <source>
        <dbReference type="ARBA" id="ARBA00022989"/>
    </source>
</evidence>
<dbReference type="GO" id="GO:0005886">
    <property type="term" value="C:plasma membrane"/>
    <property type="evidence" value="ECO:0007669"/>
    <property type="project" value="TreeGrafter"/>
</dbReference>
<feature type="transmembrane region" description="Helical" evidence="9">
    <location>
        <begin position="1028"/>
        <end position="1053"/>
    </location>
</feature>
<sequence length="1528" mass="174665">MADLTAKKRNEVSEDSDYDQLPTTDGANSTAERGQKILQNMGIKVDGKIKFPDSKNNKADYIYIPATGNLSDIQEIKKDLFQNWFSSNPPLLVISVICGEEDRNMNDELKRELRNALYQLAENRDIWIITDGLNTGISKRITEIIKRDPNRSRRIQLIGIPTPDYVASKSSLLKSGGVVEPIVSKELVLEPNHAKFIFVEDIARDDYNWKVSRTYLEGVISDYVPVVLLVVGGDLNTVRTVKYAMTKYKIPAVFLEGTGHCCNLFANALRLYREYYHTYIPAAVRLTNTNTSEREKHLLDLQEKLHKELRVEINAIGSSVGVPDGYILHPLFGCIHEKNELINILNSNSNKASELVSIIFRVLVNATSAGVDKKLKEQECEKLRLALDFNCIDGAKTYIKDNYIDWRDPGLDELFVSALICNQFKFVELFLEKNFSITKLFQNNNSTLIDLYKLMIEKDRDCKSSKISLLEIYNEHIKPCVGDLFDITRLLPKKYLSSHHESFPFPMNDDDGDDDDDDDTETSKNLCVPPDVNTDLFLWSIITTRHELAILFWSRVKNKVCIALFATLWYKHYANEKGNEDQINTRKKHNRYYELTEQYENFASQIIKSTYEENPEISRNAIIQKIPSFGNTTLFEIAIAADARQFIAQQAVQDVIEKIWYGKIDKRIRPFKIVLSTLTIVGGVFLSYYDEILPSNDVDGIPCDQRADGSDPSNSLASEKQEIIFSPSTNTSGRMQLVAKEDKEDRARKKFQNKKRRGCCSNLHTFFHVPFVKYVYNIYSQIIFLLLFSYLILCGFFPLYDFPADICPPVIDSKDDTSSTADNNDDQSALNINLTINTINTNTPIPYGFQRHKYPSIVEFILLFWIVTLLFEEIRQLIAVQTRSMQTRLTIHVRDFWNQIDALAIILFFIGFTLRCLPISECFCMARVILSFDLIFWFGRSLSFFAALKQLGPKLVMIGEMINDLKFFMLMLIVFILAFGISSYSLIHGLQKLTWHLPRDILNHAYWQIFGELSTLAAFTKNYKLNGYVAFILLVVYMAFVSILMINLLIAMFSHTFEKLQEDADRIWKYQRYLLVSEYYSRSSLPPPLIIFSHLWQLTIQILGKCCRRPYFQKKLQEHSRQTNYKYLFNEKISLNFQEIEDKFGAKVYSISSLKDKQVVNETKFDDEAIKALQKDTLDRIQAVEKCYESIKSQQNEMLGYLIKLMESMDDSKTLHNDIIRQLRGPVLDADKFYIPDIPVDATWSQNGITVAHGLDKPCDLFVDDDQTIVIADWGSSHIVQWKKDDMNGQVVVGSNDKGNRSDQIDHPTGVLIDKETNSLIICDCWNNRVVRWSRQSGTAQGEILIDNIDCHGLAMDDQKNLYVSNYRKNEVGRYQIGDKKGTLVAGGNGYGNGFNQFNSPAHVFVDRQQAVYVPDCYNNRVMKWNKGAAEGIVVAGGQGQGNSLAQLSCPNGLFVDRLGTLYIADSGNNRVIRWPKEAKEGTVIVGGNGKGSGAHQLGFPRALSFDRHGNMYVVDEDNNRVQRFSLQ</sequence>
<dbReference type="InterPro" id="IPR005821">
    <property type="entry name" value="Ion_trans_dom"/>
</dbReference>
<keyword evidence="7" id="KW-0407">Ion channel</keyword>
<feature type="compositionally biased region" description="Polar residues" evidence="8">
    <location>
        <begin position="21"/>
        <end position="32"/>
    </location>
</feature>
<evidence type="ECO:0000256" key="2">
    <source>
        <dbReference type="ARBA" id="ARBA00022448"/>
    </source>
</evidence>
<gene>
    <name evidence="13" type="ORF">TSG867_LOCUS5894</name>
</gene>
<dbReference type="Pfam" id="PF00520">
    <property type="entry name" value="Ion_trans"/>
    <property type="match status" value="1"/>
</dbReference>
<dbReference type="Proteomes" id="UP000663862">
    <property type="component" value="Unassembled WGS sequence"/>
</dbReference>
<proteinExistence type="predicted"/>
<evidence type="ECO:0000259" key="11">
    <source>
        <dbReference type="Pfam" id="PF18139"/>
    </source>
</evidence>
<feature type="region of interest" description="Disordered" evidence="8">
    <location>
        <begin position="1"/>
        <end position="33"/>
    </location>
</feature>
<evidence type="ECO:0000313" key="14">
    <source>
        <dbReference type="Proteomes" id="UP000663862"/>
    </source>
</evidence>
<feature type="domain" description="TRPM SLOG" evidence="11">
    <location>
        <begin position="79"/>
        <end position="272"/>
    </location>
</feature>
<evidence type="ECO:0000256" key="6">
    <source>
        <dbReference type="ARBA" id="ARBA00023136"/>
    </source>
</evidence>
<dbReference type="SUPFAM" id="SSF101898">
    <property type="entry name" value="NHL repeat"/>
    <property type="match status" value="1"/>
</dbReference>
<evidence type="ECO:0000259" key="12">
    <source>
        <dbReference type="Pfam" id="PF25508"/>
    </source>
</evidence>
<dbReference type="InterPro" id="IPR050927">
    <property type="entry name" value="TRPM"/>
</dbReference>
<reference evidence="13" key="1">
    <citation type="submission" date="2021-02" db="EMBL/GenBank/DDBJ databases">
        <authorList>
            <person name="Nowell W R."/>
        </authorList>
    </citation>
    <scope>NUCLEOTIDE SEQUENCE</scope>
</reference>
<feature type="domain" description="Ion transport" evidence="10">
    <location>
        <begin position="848"/>
        <end position="1064"/>
    </location>
</feature>
<evidence type="ECO:0000256" key="1">
    <source>
        <dbReference type="ARBA" id="ARBA00004141"/>
    </source>
</evidence>
<accession>A0A820HHU3</accession>
<feature type="region of interest" description="Disordered" evidence="8">
    <location>
        <begin position="502"/>
        <end position="525"/>
    </location>
</feature>
<organism evidence="13 14">
    <name type="scientific">Rotaria socialis</name>
    <dbReference type="NCBI Taxonomy" id="392032"/>
    <lineage>
        <taxon>Eukaryota</taxon>
        <taxon>Metazoa</taxon>
        <taxon>Spiralia</taxon>
        <taxon>Gnathifera</taxon>
        <taxon>Rotifera</taxon>
        <taxon>Eurotatoria</taxon>
        <taxon>Bdelloidea</taxon>
        <taxon>Philodinida</taxon>
        <taxon>Philodinidae</taxon>
        <taxon>Rotaria</taxon>
    </lineage>
</organism>
<dbReference type="EMBL" id="CAJOBQ010000212">
    <property type="protein sequence ID" value="CAF4295368.1"/>
    <property type="molecule type" value="Genomic_DNA"/>
</dbReference>
<keyword evidence="5" id="KW-0406">Ion transport</keyword>
<keyword evidence="4 9" id="KW-1133">Transmembrane helix</keyword>
<dbReference type="Gene3D" id="2.120.10.30">
    <property type="entry name" value="TolB, C-terminal domain"/>
    <property type="match status" value="1"/>
</dbReference>
<feature type="transmembrane region" description="Helical" evidence="9">
    <location>
        <begin position="857"/>
        <end position="876"/>
    </location>
</feature>
<dbReference type="InterPro" id="IPR011042">
    <property type="entry name" value="6-blade_b-propeller_TolB-like"/>
</dbReference>
<name>A0A820HHU3_9BILA</name>
<evidence type="ECO:0000256" key="8">
    <source>
        <dbReference type="SAM" id="MobiDB-lite"/>
    </source>
</evidence>
<feature type="transmembrane region" description="Helical" evidence="9">
    <location>
        <begin position="967"/>
        <end position="987"/>
    </location>
</feature>
<comment type="subcellular location">
    <subcellularLocation>
        <location evidence="1">Membrane</location>
        <topology evidence="1">Multi-pass membrane protein</topology>
    </subcellularLocation>
</comment>
<dbReference type="InterPro" id="IPR041491">
    <property type="entry name" value="TRPM_SLOG"/>
</dbReference>
<evidence type="ECO:0000313" key="13">
    <source>
        <dbReference type="EMBL" id="CAF4295368.1"/>
    </source>
</evidence>
<feature type="transmembrane region" description="Helical" evidence="9">
    <location>
        <begin position="929"/>
        <end position="947"/>
    </location>
</feature>
<evidence type="ECO:0000256" key="5">
    <source>
        <dbReference type="ARBA" id="ARBA00023065"/>
    </source>
</evidence>
<evidence type="ECO:0000256" key="3">
    <source>
        <dbReference type="ARBA" id="ARBA00022692"/>
    </source>
</evidence>
<feature type="domain" description="TRPM-like" evidence="12">
    <location>
        <begin position="404"/>
        <end position="649"/>
    </location>
</feature>
<keyword evidence="6 9" id="KW-0472">Membrane</keyword>
<feature type="transmembrane region" description="Helical" evidence="9">
    <location>
        <begin position="778"/>
        <end position="800"/>
    </location>
</feature>
<evidence type="ECO:0000256" key="7">
    <source>
        <dbReference type="ARBA" id="ARBA00023303"/>
    </source>
</evidence>
<feature type="compositionally biased region" description="Acidic residues" evidence="8">
    <location>
        <begin position="508"/>
        <end position="520"/>
    </location>
</feature>
<dbReference type="Gene3D" id="2.40.10.500">
    <property type="match status" value="1"/>
</dbReference>
<dbReference type="InterPro" id="IPR057366">
    <property type="entry name" value="TRPM-like"/>
</dbReference>
<evidence type="ECO:0000256" key="9">
    <source>
        <dbReference type="SAM" id="Phobius"/>
    </source>
</evidence>
<dbReference type="PANTHER" id="PTHR13800:SF12">
    <property type="entry name" value="TRANSIENT RECEPTOR POTENTIAL CATION CHANNEL SUBFAMILY M MEMBER-LIKE 2"/>
    <property type="match status" value="1"/>
</dbReference>
<protein>
    <submittedName>
        <fullName evidence="13">Uncharacterized protein</fullName>
    </submittedName>
</protein>